<gene>
    <name evidence="2" type="ORF">ACFQVD_32740</name>
</gene>
<dbReference type="RefSeq" id="WP_343979328.1">
    <property type="nucleotide sequence ID" value="NZ_BAAAGK010000179.1"/>
</dbReference>
<dbReference type="Proteomes" id="UP001596514">
    <property type="component" value="Unassembled WGS sequence"/>
</dbReference>
<evidence type="ECO:0000313" key="3">
    <source>
        <dbReference type="Proteomes" id="UP001596514"/>
    </source>
</evidence>
<accession>A0ABW2T881</accession>
<evidence type="ECO:0008006" key="4">
    <source>
        <dbReference type="Google" id="ProtNLM"/>
    </source>
</evidence>
<sequence>MMKKVILASIGAGLSATLLHGGPAFAAQDTPPPAPDSEQVEILARAPDCVAGWVNRGTITQTAYAQNQCGHGMRLKIIWAYGADGTCSWVEHQGTIGSRVAIEPRRFDGVNLC</sequence>
<feature type="chain" id="PRO_5047422478" description="Secreted protein" evidence="1">
    <location>
        <begin position="27"/>
        <end position="113"/>
    </location>
</feature>
<keyword evidence="1" id="KW-0732">Signal</keyword>
<protein>
    <recommendedName>
        <fullName evidence="4">Secreted protein</fullName>
    </recommendedName>
</protein>
<name>A0ABW2T881_9ACTN</name>
<reference evidence="3" key="1">
    <citation type="journal article" date="2019" name="Int. J. Syst. Evol. Microbiol.">
        <title>The Global Catalogue of Microorganisms (GCM) 10K type strain sequencing project: providing services to taxonomists for standard genome sequencing and annotation.</title>
        <authorList>
            <consortium name="The Broad Institute Genomics Platform"/>
            <consortium name="The Broad Institute Genome Sequencing Center for Infectious Disease"/>
            <person name="Wu L."/>
            <person name="Ma J."/>
        </authorList>
    </citation>
    <scope>NUCLEOTIDE SEQUENCE [LARGE SCALE GENOMIC DNA]</scope>
    <source>
        <strain evidence="3">JCM 10083</strain>
    </source>
</reference>
<evidence type="ECO:0000256" key="1">
    <source>
        <dbReference type="SAM" id="SignalP"/>
    </source>
</evidence>
<dbReference type="Gene3D" id="2.60.40.20">
    <property type="entry name" value="Alpha-amylase inhibitor"/>
    <property type="match status" value="1"/>
</dbReference>
<organism evidence="2 3">
    <name type="scientific">Streptosporangium amethystogenes subsp. fukuiense</name>
    <dbReference type="NCBI Taxonomy" id="698418"/>
    <lineage>
        <taxon>Bacteria</taxon>
        <taxon>Bacillati</taxon>
        <taxon>Actinomycetota</taxon>
        <taxon>Actinomycetes</taxon>
        <taxon>Streptosporangiales</taxon>
        <taxon>Streptosporangiaceae</taxon>
        <taxon>Streptosporangium</taxon>
    </lineage>
</organism>
<dbReference type="EMBL" id="JBHTEE010000001">
    <property type="protein sequence ID" value="MFC7604883.1"/>
    <property type="molecule type" value="Genomic_DNA"/>
</dbReference>
<comment type="caution">
    <text evidence="2">The sequence shown here is derived from an EMBL/GenBank/DDBJ whole genome shotgun (WGS) entry which is preliminary data.</text>
</comment>
<feature type="signal peptide" evidence="1">
    <location>
        <begin position="1"/>
        <end position="26"/>
    </location>
</feature>
<proteinExistence type="predicted"/>
<keyword evidence="3" id="KW-1185">Reference proteome</keyword>
<dbReference type="InterPro" id="IPR036379">
    <property type="entry name" value="A-amylase_inhib_sf"/>
</dbReference>
<evidence type="ECO:0000313" key="2">
    <source>
        <dbReference type="EMBL" id="MFC7604883.1"/>
    </source>
</evidence>